<dbReference type="SUPFAM" id="SSF53300">
    <property type="entry name" value="vWA-like"/>
    <property type="match status" value="1"/>
</dbReference>
<dbReference type="Pfam" id="PF07002">
    <property type="entry name" value="Copine"/>
    <property type="match status" value="1"/>
</dbReference>
<gene>
    <name evidence="3" type="ORF">POCULU_LOCUS5108</name>
</gene>
<evidence type="ECO:0000313" key="3">
    <source>
        <dbReference type="EMBL" id="CAG8552796.1"/>
    </source>
</evidence>
<dbReference type="GO" id="GO:0071277">
    <property type="term" value="P:cellular response to calcium ion"/>
    <property type="evidence" value="ECO:0007669"/>
    <property type="project" value="TreeGrafter"/>
</dbReference>
<protein>
    <submittedName>
        <fullName evidence="3">5108_t:CDS:1</fullName>
    </submittedName>
</protein>
<dbReference type="InterPro" id="IPR010734">
    <property type="entry name" value="Copine_C"/>
</dbReference>
<comment type="caution">
    <text evidence="3">The sequence shown here is derived from an EMBL/GenBank/DDBJ whole genome shotgun (WGS) entry which is preliminary data.</text>
</comment>
<name>A0A9N9B6W6_9GLOM</name>
<feature type="domain" description="VWFA" evidence="2">
    <location>
        <begin position="153"/>
        <end position="368"/>
    </location>
</feature>
<dbReference type="PROSITE" id="PS50234">
    <property type="entry name" value="VWFA"/>
    <property type="match status" value="1"/>
</dbReference>
<dbReference type="EMBL" id="CAJVPJ010000736">
    <property type="protein sequence ID" value="CAG8552796.1"/>
    <property type="molecule type" value="Genomic_DNA"/>
</dbReference>
<dbReference type="SMART" id="SM00327">
    <property type="entry name" value="VWA"/>
    <property type="match status" value="1"/>
</dbReference>
<evidence type="ECO:0000313" key="4">
    <source>
        <dbReference type="Proteomes" id="UP000789572"/>
    </source>
</evidence>
<dbReference type="InterPro" id="IPR036465">
    <property type="entry name" value="vWFA_dom_sf"/>
</dbReference>
<dbReference type="Proteomes" id="UP000789572">
    <property type="component" value="Unassembled WGS sequence"/>
</dbReference>
<accession>A0A9N9B6W6</accession>
<organism evidence="3 4">
    <name type="scientific">Paraglomus occultum</name>
    <dbReference type="NCBI Taxonomy" id="144539"/>
    <lineage>
        <taxon>Eukaryota</taxon>
        <taxon>Fungi</taxon>
        <taxon>Fungi incertae sedis</taxon>
        <taxon>Mucoromycota</taxon>
        <taxon>Glomeromycotina</taxon>
        <taxon>Glomeromycetes</taxon>
        <taxon>Paraglomerales</taxon>
        <taxon>Paraglomeraceae</taxon>
        <taxon>Paraglomus</taxon>
    </lineage>
</organism>
<dbReference type="AlphaFoldDB" id="A0A9N9B6W6"/>
<evidence type="ECO:0000256" key="1">
    <source>
        <dbReference type="ARBA" id="ARBA00022737"/>
    </source>
</evidence>
<keyword evidence="4" id="KW-1185">Reference proteome</keyword>
<dbReference type="InterPro" id="IPR002035">
    <property type="entry name" value="VWF_A"/>
</dbReference>
<dbReference type="GO" id="GO:0005544">
    <property type="term" value="F:calcium-dependent phospholipid binding"/>
    <property type="evidence" value="ECO:0007669"/>
    <property type="project" value="InterPro"/>
</dbReference>
<dbReference type="OrthoDB" id="5855668at2759"/>
<dbReference type="Gene3D" id="3.40.50.410">
    <property type="entry name" value="von Willebrand factor, type A domain"/>
    <property type="match status" value="1"/>
</dbReference>
<dbReference type="InterPro" id="IPR037768">
    <property type="entry name" value="C2B_Copine"/>
</dbReference>
<dbReference type="GO" id="GO:0005886">
    <property type="term" value="C:plasma membrane"/>
    <property type="evidence" value="ECO:0007669"/>
    <property type="project" value="TreeGrafter"/>
</dbReference>
<sequence length="413" mass="46566">MSCFKHLIRLQFQVHNISRKGILSKDPGVFFTIGRANEDGSFSPVYRSEQQFSASPLFDQFNIPLTHLCNSDLDRALEIRILQHKKSGDHLLLGTTSLNLREILEGRTYPLTTPSSRFSITSRPKKAHIQVMQKAIETPASFLDYIVGGTEIHLVVAIDFTVSNGDPHKENSLHYINGDRMNDYQKAIWNVGSILQQYDRNKKFAVYGFGAKFNQVLSHAYPLNNDFGNPEVEGVEGILEAYTREIRKVELYGPTNFSPIINQTAERIQEKIRAGYDNIYYMLLIITDGVITDLESTKRAIIRACTLPLSIVIVGVGDADFTNMKILDADYERLEVQGVTMERDIVQFVAFSECKSELQLTKEVLEEIPSQFMGYMRAHKILPRNPVRMLTADLLASSSQPPAGPPPAYSRDG</sequence>
<reference evidence="3" key="1">
    <citation type="submission" date="2021-06" db="EMBL/GenBank/DDBJ databases">
        <authorList>
            <person name="Kallberg Y."/>
            <person name="Tangrot J."/>
            <person name="Rosling A."/>
        </authorList>
    </citation>
    <scope>NUCLEOTIDE SEQUENCE</scope>
    <source>
        <strain evidence="3">IA702</strain>
    </source>
</reference>
<proteinExistence type="predicted"/>
<dbReference type="PANTHER" id="PTHR10857:SF106">
    <property type="entry name" value="C2 DOMAIN-CONTAINING PROTEIN"/>
    <property type="match status" value="1"/>
</dbReference>
<keyword evidence="1" id="KW-0677">Repeat</keyword>
<dbReference type="CDD" id="cd04047">
    <property type="entry name" value="C2B_Copine"/>
    <property type="match status" value="1"/>
</dbReference>
<evidence type="ECO:0000259" key="2">
    <source>
        <dbReference type="PROSITE" id="PS50234"/>
    </source>
</evidence>
<dbReference type="PANTHER" id="PTHR10857">
    <property type="entry name" value="COPINE"/>
    <property type="match status" value="1"/>
</dbReference>
<dbReference type="InterPro" id="IPR045052">
    <property type="entry name" value="Copine"/>
</dbReference>